<feature type="chain" id="PRO_5008268623" evidence="1">
    <location>
        <begin position="24"/>
        <end position="540"/>
    </location>
</feature>
<organism evidence="3 4">
    <name type="scientific">Mollisia scopiformis</name>
    <name type="common">Conifer needle endophyte fungus</name>
    <name type="synonym">Phialocephala scopiformis</name>
    <dbReference type="NCBI Taxonomy" id="149040"/>
    <lineage>
        <taxon>Eukaryota</taxon>
        <taxon>Fungi</taxon>
        <taxon>Dikarya</taxon>
        <taxon>Ascomycota</taxon>
        <taxon>Pezizomycotina</taxon>
        <taxon>Leotiomycetes</taxon>
        <taxon>Helotiales</taxon>
        <taxon>Mollisiaceae</taxon>
        <taxon>Mollisia</taxon>
    </lineage>
</organism>
<gene>
    <name evidence="3" type="ORF">LY89DRAFT_679030</name>
</gene>
<dbReference type="InterPro" id="IPR052974">
    <property type="entry name" value="GH79_Enzymes"/>
</dbReference>
<dbReference type="InterPro" id="IPR017853">
    <property type="entry name" value="GH"/>
</dbReference>
<dbReference type="Pfam" id="PF16862">
    <property type="entry name" value="Glyco_hydro_79C"/>
    <property type="match status" value="1"/>
</dbReference>
<sequence length="540" mass="59115">MARRMFDLLALASFSNSFGYAWGGSDAIVVSGSPPSNTSAPIPEAFVSFSIEFAYFPDYAGNSSSPNTFSNNLLNNLGALTGTKPYIRVGGNTQDYALYNASLKEAMNGTINPARSADYPTTIYIGPSYFDSYNTWPGTKFIHGFNLGLGGNNTAGWETLLETVTLACKALGTEKLLWWEYGNEPDLYSTSAQGPVRPASWNEAEYVAQWLNGTRAIKDQLAIACPELTTNDTYGYIAPSFAGTNNHLKYWTTWQDGLNTDHDIKLISSHNYIGGATQPGVTLQGTLMNHTSTVHSISTQVNESNYLSSYGIPFILGETNSLYNEGAPGLSNSFGAALWGIDFNLWCASVGIRRTHMHMGTDYRYASWQPIQTNKTAIGTKPPYYGNIVVAAMMGNLVENSVQIANIPLENEREAAYAAYEKGTLARIAVVNMRQYNYTVNGTSDVLNTVPRPQQEYTFKIPDYCSRTVSVQRLYANGSDAISGISWDGTSYNWELDEGKPVRLDNVTIGEETRAAGEFVKIQVPDSTAVILNFGKQGSW</sequence>
<dbReference type="Proteomes" id="UP000070700">
    <property type="component" value="Unassembled WGS sequence"/>
</dbReference>
<evidence type="ECO:0000313" key="3">
    <source>
        <dbReference type="EMBL" id="KUJ23689.1"/>
    </source>
</evidence>
<keyword evidence="3" id="KW-0378">Hydrolase</keyword>
<dbReference type="SUPFAM" id="SSF51445">
    <property type="entry name" value="(Trans)glycosidases"/>
    <property type="match status" value="1"/>
</dbReference>
<reference evidence="3 4" key="1">
    <citation type="submission" date="2015-10" db="EMBL/GenBank/DDBJ databases">
        <title>Full genome of DAOMC 229536 Phialocephala scopiformis, a fungal endophyte of spruce producing the potent anti-insectan compound rugulosin.</title>
        <authorList>
            <consortium name="DOE Joint Genome Institute"/>
            <person name="Walker A.K."/>
            <person name="Frasz S.L."/>
            <person name="Seifert K.A."/>
            <person name="Miller J.D."/>
            <person name="Mondo S.J."/>
            <person name="Labutti K."/>
            <person name="Lipzen A."/>
            <person name="Dockter R."/>
            <person name="Kennedy M."/>
            <person name="Grigoriev I.V."/>
            <person name="Spatafora J.W."/>
        </authorList>
    </citation>
    <scope>NUCLEOTIDE SEQUENCE [LARGE SCALE GENOMIC DNA]</scope>
    <source>
        <strain evidence="3 4">CBS 120377</strain>
    </source>
</reference>
<dbReference type="Gene3D" id="3.20.20.80">
    <property type="entry name" value="Glycosidases"/>
    <property type="match status" value="1"/>
</dbReference>
<dbReference type="PANTHER" id="PTHR36183:SF2">
    <property type="entry name" value="BETA-GLUCURONIDASE C-TERMINAL DOMAIN-CONTAINING PROTEIN"/>
    <property type="match status" value="1"/>
</dbReference>
<dbReference type="KEGG" id="psco:LY89DRAFT_679030"/>
<dbReference type="GeneID" id="28823522"/>
<evidence type="ECO:0000256" key="1">
    <source>
        <dbReference type="SAM" id="SignalP"/>
    </source>
</evidence>
<accession>A0A194XUH6</accession>
<protein>
    <submittedName>
        <fullName evidence="3">Glycoside hydrolase family 79 protein</fullName>
    </submittedName>
</protein>
<name>A0A194XUH6_MOLSC</name>
<keyword evidence="1" id="KW-0732">Signal</keyword>
<dbReference type="RefSeq" id="XP_018078044.1">
    <property type="nucleotide sequence ID" value="XM_018213796.1"/>
</dbReference>
<proteinExistence type="predicted"/>
<dbReference type="EMBL" id="KQ947404">
    <property type="protein sequence ID" value="KUJ23689.1"/>
    <property type="molecule type" value="Genomic_DNA"/>
</dbReference>
<dbReference type="OrthoDB" id="2796951at2759"/>
<dbReference type="InterPro" id="IPR031728">
    <property type="entry name" value="GlcAase_C"/>
</dbReference>
<dbReference type="AlphaFoldDB" id="A0A194XUH6"/>
<dbReference type="PANTHER" id="PTHR36183">
    <property type="entry name" value="BETA-GLUCURONIDASE"/>
    <property type="match status" value="1"/>
</dbReference>
<dbReference type="GO" id="GO:0016787">
    <property type="term" value="F:hydrolase activity"/>
    <property type="evidence" value="ECO:0007669"/>
    <property type="project" value="UniProtKB-KW"/>
</dbReference>
<feature type="signal peptide" evidence="1">
    <location>
        <begin position="1"/>
        <end position="23"/>
    </location>
</feature>
<evidence type="ECO:0000313" key="4">
    <source>
        <dbReference type="Proteomes" id="UP000070700"/>
    </source>
</evidence>
<evidence type="ECO:0000259" key="2">
    <source>
        <dbReference type="Pfam" id="PF16862"/>
    </source>
</evidence>
<feature type="domain" description="Beta-glucuronidase C-terminal" evidence="2">
    <location>
        <begin position="416"/>
        <end position="531"/>
    </location>
</feature>
<keyword evidence="4" id="KW-1185">Reference proteome</keyword>
<dbReference type="InParanoid" id="A0A194XUH6"/>